<proteinExistence type="predicted"/>
<feature type="region of interest" description="Disordered" evidence="1">
    <location>
        <begin position="1103"/>
        <end position="1130"/>
    </location>
</feature>
<reference evidence="2 3" key="1">
    <citation type="journal article" date="2017" name="Int. J. Parasitol.">
        <title>The genome of the protozoan parasite Cystoisospora suis and a reverse vaccinology approach to identify vaccine candidates.</title>
        <authorList>
            <person name="Palmieri N."/>
            <person name="Shrestha A."/>
            <person name="Ruttkowski B."/>
            <person name="Beck T."/>
            <person name="Vogl C."/>
            <person name="Tomley F."/>
            <person name="Blake D.P."/>
            <person name="Joachim A."/>
        </authorList>
    </citation>
    <scope>NUCLEOTIDE SEQUENCE [LARGE SCALE GENOMIC DNA]</scope>
    <source>
        <strain evidence="2 3">Wien I</strain>
    </source>
</reference>
<feature type="region of interest" description="Disordered" evidence="1">
    <location>
        <begin position="26"/>
        <end position="59"/>
    </location>
</feature>
<feature type="compositionally biased region" description="Low complexity" evidence="1">
    <location>
        <begin position="905"/>
        <end position="925"/>
    </location>
</feature>
<dbReference type="AlphaFoldDB" id="A0A2C6JVG4"/>
<dbReference type="GeneID" id="94430709"/>
<feature type="region of interest" description="Disordered" evidence="1">
    <location>
        <begin position="139"/>
        <end position="182"/>
    </location>
</feature>
<evidence type="ECO:0000256" key="1">
    <source>
        <dbReference type="SAM" id="MobiDB-lite"/>
    </source>
</evidence>
<feature type="compositionally biased region" description="Polar residues" evidence="1">
    <location>
        <begin position="558"/>
        <end position="572"/>
    </location>
</feature>
<dbReference type="Proteomes" id="UP000221165">
    <property type="component" value="Unassembled WGS sequence"/>
</dbReference>
<feature type="compositionally biased region" description="Polar residues" evidence="1">
    <location>
        <begin position="926"/>
        <end position="936"/>
    </location>
</feature>
<organism evidence="2 3">
    <name type="scientific">Cystoisospora suis</name>
    <dbReference type="NCBI Taxonomy" id="483139"/>
    <lineage>
        <taxon>Eukaryota</taxon>
        <taxon>Sar</taxon>
        <taxon>Alveolata</taxon>
        <taxon>Apicomplexa</taxon>
        <taxon>Conoidasida</taxon>
        <taxon>Coccidia</taxon>
        <taxon>Eucoccidiorida</taxon>
        <taxon>Eimeriorina</taxon>
        <taxon>Sarcocystidae</taxon>
        <taxon>Cystoisospora</taxon>
    </lineage>
</organism>
<keyword evidence="3" id="KW-1185">Reference proteome</keyword>
<sequence length="1130" mass="118512">MAAADSFDSQSVSSFDRHRDELELLLKDGGSDSIETDCTKVRPDPSSPTSHAVDTESGDEAWLRFSPSLDKSTSCFSSTSFPSTAASSPLPEPCQELPSCTGAAALLSSPVPLSLFSGACHPIATLEDPHALSLPLTSSGDSAKSVHGVIPSVDSESPLDCEGPRAGPSPLNGASPKAGCQSAESTDVQGSECCGNSGTPEVTPRVTWYPGFRLPLGAEGRQVLLRRLRRAYHASPPDTRDAFLASEGLVFSRMPFATVSELFHLAHLLGVFDFAVQCSEEFGGVANAAAAAAANRTRGRASVSAATSKGGVESVGGSVRVAGKRRRTASGAVKRPWHAGSLFGWSELDQQAREEGSEEQSTAVADLNMERNRLIRSLAEGEVGSAEGFNGKMLGAEAGSLNRKRKRPRASRAATADTAFYIPQQNTHLELGSAVLLTSNGGVGRKAAVKDAGAERGSQEGGYVNKGQAGQQQHILQLLQLLGLAGVADTVPKGADTSAGDTNGEEIPTARVVQCNTDEHEGFSGRAAVEGETRGFLAGRHCTESVGRREWANIAQSGFYSDQGGNEDQSASRGGVPLEPRGRNAVEGSNSDVKPHQGHSRVTQDRQAASPLSPRFVKGKSFTSLEESELVDTSPTAATSEWPTSDESHQKNTVHSDLYQFVDTLFALEKGVSQRPSSCLSQGQQDAMDCVSRVYQALTRLNRAAYGTPHCPLSSAKGNASDTSSWNCRPCCMSSEGRRSMPESTRCLRDVTGSAARAAYYPADGTAFFEGSRGGNADNGVPSRSFFGSAELPSKSPSNIEDAVGASSSDSSDAAVLKLLRRLAENQGGSGSCGSGRTCRSPDISASVTLNAQLALNLQLLRLMDLLEVGSDLSKLMTPGLKDCRNASWCDKERSGVDSPVTPKTASQASGSTAGSTSPPVTSSAESSVCSGLNGQSTGGSRNGSFCEREAAVIEGPGMLDCFSLARESDTESRGLGSMCTNGGLCGAGVDRRASSVEEAWLQHLGDELPQNSNRTASGHEPCAGSPLHQLLERLTSEAKVPYTTTASRGKACGARGDKAVPSRNNSGVFRVHSEEHRQLEALLRLCASQEDQLESLGRSFQWPGSEASLLDPSRSFDGEGAAMEGKLLP</sequence>
<name>A0A2C6JVG4_9APIC</name>
<evidence type="ECO:0000313" key="3">
    <source>
        <dbReference type="Proteomes" id="UP000221165"/>
    </source>
</evidence>
<feature type="region of interest" description="Disordered" evidence="1">
    <location>
        <begin position="892"/>
        <end position="944"/>
    </location>
</feature>
<dbReference type="VEuPathDB" id="ToxoDB:CSUI_007352"/>
<gene>
    <name evidence="2" type="ORF">CSUI_007352</name>
</gene>
<dbReference type="EMBL" id="MIGC01003863">
    <property type="protein sequence ID" value="PHJ18821.1"/>
    <property type="molecule type" value="Genomic_DNA"/>
</dbReference>
<accession>A0A2C6JVG4</accession>
<protein>
    <submittedName>
        <fullName evidence="2">Uncharacterized protein</fullName>
    </submittedName>
</protein>
<evidence type="ECO:0000313" key="2">
    <source>
        <dbReference type="EMBL" id="PHJ18821.1"/>
    </source>
</evidence>
<feature type="compositionally biased region" description="Polar residues" evidence="1">
    <location>
        <begin position="621"/>
        <end position="651"/>
    </location>
</feature>
<comment type="caution">
    <text evidence="2">The sequence shown here is derived from an EMBL/GenBank/DDBJ whole genome shotgun (WGS) entry which is preliminary data.</text>
</comment>
<dbReference type="OrthoDB" id="372810at2759"/>
<feature type="region of interest" description="Disordered" evidence="1">
    <location>
        <begin position="784"/>
        <end position="807"/>
    </location>
</feature>
<feature type="region of interest" description="Disordered" evidence="1">
    <location>
        <begin position="558"/>
        <end position="651"/>
    </location>
</feature>
<dbReference type="RefSeq" id="XP_067920526.1">
    <property type="nucleotide sequence ID" value="XM_068067498.1"/>
</dbReference>